<protein>
    <recommendedName>
        <fullName evidence="2">HTH OST-type domain-containing protein</fullName>
    </recommendedName>
</protein>
<gene>
    <name evidence="3" type="ORF">KIN20_035535</name>
</gene>
<feature type="region of interest" description="Disordered" evidence="1">
    <location>
        <begin position="136"/>
        <end position="175"/>
    </location>
</feature>
<keyword evidence="4" id="KW-1185">Reference proteome</keyword>
<dbReference type="Proteomes" id="UP001196413">
    <property type="component" value="Unassembled WGS sequence"/>
</dbReference>
<dbReference type="EMBL" id="JAHQIW010007237">
    <property type="protein sequence ID" value="KAJ1373189.1"/>
    <property type="molecule type" value="Genomic_DNA"/>
</dbReference>
<comment type="caution">
    <text evidence="3">The sequence shown here is derived from an EMBL/GenBank/DDBJ whole genome shotgun (WGS) entry which is preliminary data.</text>
</comment>
<evidence type="ECO:0000256" key="1">
    <source>
        <dbReference type="SAM" id="MobiDB-lite"/>
    </source>
</evidence>
<sequence length="463" mass="51842">MSNSELEDHLKCLNSVMLAMKEGATVAAIMKTYEQLNGKECNVAQFGFPNLETLFKSYPDLFYSQGGLWYGQVTDENKDIVRSMATEKSKRKGMNPLRTANHRRHYGAAARFRTGGHLNLHYDANKKNRIQEKGPFSEMRSEHGSWNRQAPTQRGPPTSRVFSFSSEDGSLPDQGVNSKALIWEAPPGFQNQQPLFDNRDRHTPEKEIKPRSFQSVVSGGAASPLLPPGITISAPQNQLRVQSNPISTTEKEKQKMPEMDYLARKIEDLLSNFPEGLPIREISARLDIWAKDDFTPNAQVGFVVKKFSNTFSLSASNGDGIVKVINGAVRPGGSEASNRTRGKEDDSSKWSRPTKTIPNVSNETYFDAVGRNTLTHSNSLTSAVQKPLYENFDGRNWEVNEDSISSRGISARRGGSHFFNGFRDDYESRGSTMSLSPSRRDDRRNSPVTLINGYHRRPEQDSL</sequence>
<evidence type="ECO:0000313" key="4">
    <source>
        <dbReference type="Proteomes" id="UP001196413"/>
    </source>
</evidence>
<reference evidence="3" key="1">
    <citation type="submission" date="2021-06" db="EMBL/GenBank/DDBJ databases">
        <title>Parelaphostrongylus tenuis whole genome reference sequence.</title>
        <authorList>
            <person name="Garwood T.J."/>
            <person name="Larsen P.A."/>
            <person name="Fountain-Jones N.M."/>
            <person name="Garbe J.R."/>
            <person name="Macchietto M.G."/>
            <person name="Kania S.A."/>
            <person name="Gerhold R.W."/>
            <person name="Richards J.E."/>
            <person name="Wolf T.M."/>
        </authorList>
    </citation>
    <scope>NUCLEOTIDE SEQUENCE</scope>
    <source>
        <strain evidence="3">MNPRO001-30</strain>
        <tissue evidence="3">Meninges</tissue>
    </source>
</reference>
<feature type="region of interest" description="Disordered" evidence="1">
    <location>
        <begin position="329"/>
        <end position="354"/>
    </location>
</feature>
<feature type="compositionally biased region" description="Polar residues" evidence="1">
    <location>
        <begin position="146"/>
        <end position="168"/>
    </location>
</feature>
<dbReference type="InterPro" id="IPR025605">
    <property type="entry name" value="OST-HTH/LOTUS_dom"/>
</dbReference>
<name>A0AAD5WJS4_PARTN</name>
<proteinExistence type="predicted"/>
<evidence type="ECO:0000259" key="2">
    <source>
        <dbReference type="Pfam" id="PF12872"/>
    </source>
</evidence>
<dbReference type="Gene3D" id="3.30.420.610">
    <property type="entry name" value="LOTUS domain-like"/>
    <property type="match status" value="1"/>
</dbReference>
<evidence type="ECO:0000313" key="3">
    <source>
        <dbReference type="EMBL" id="KAJ1373189.1"/>
    </source>
</evidence>
<dbReference type="AlphaFoldDB" id="A0AAD5WJS4"/>
<feature type="region of interest" description="Disordered" evidence="1">
    <location>
        <begin position="422"/>
        <end position="463"/>
    </location>
</feature>
<dbReference type="Pfam" id="PF12872">
    <property type="entry name" value="OST-HTH"/>
    <property type="match status" value="1"/>
</dbReference>
<accession>A0AAD5WJS4</accession>
<feature type="domain" description="HTH OST-type" evidence="2">
    <location>
        <begin position="21"/>
        <end position="62"/>
    </location>
</feature>
<organism evidence="3 4">
    <name type="scientific">Parelaphostrongylus tenuis</name>
    <name type="common">Meningeal worm</name>
    <dbReference type="NCBI Taxonomy" id="148309"/>
    <lineage>
        <taxon>Eukaryota</taxon>
        <taxon>Metazoa</taxon>
        <taxon>Ecdysozoa</taxon>
        <taxon>Nematoda</taxon>
        <taxon>Chromadorea</taxon>
        <taxon>Rhabditida</taxon>
        <taxon>Rhabditina</taxon>
        <taxon>Rhabditomorpha</taxon>
        <taxon>Strongyloidea</taxon>
        <taxon>Metastrongylidae</taxon>
        <taxon>Parelaphostrongylus</taxon>
    </lineage>
</organism>
<dbReference type="InterPro" id="IPR041966">
    <property type="entry name" value="LOTUS-like"/>
</dbReference>